<keyword evidence="3" id="KW-1185">Reference proteome</keyword>
<accession>A0A3A9KNH5</accession>
<dbReference type="EMBL" id="PDOE01000007">
    <property type="protein sequence ID" value="RKL66286.1"/>
    <property type="molecule type" value="Genomic_DNA"/>
</dbReference>
<feature type="region of interest" description="Disordered" evidence="1">
    <location>
        <begin position="86"/>
        <end position="151"/>
    </location>
</feature>
<protein>
    <recommendedName>
        <fullName evidence="4">Gas vesicle protein GvpP</fullName>
    </recommendedName>
</protein>
<dbReference type="Proteomes" id="UP000281498">
    <property type="component" value="Unassembled WGS sequence"/>
</dbReference>
<evidence type="ECO:0000313" key="3">
    <source>
        <dbReference type="Proteomes" id="UP000281498"/>
    </source>
</evidence>
<feature type="compositionally biased region" description="Basic and acidic residues" evidence="1">
    <location>
        <begin position="136"/>
        <end position="151"/>
    </location>
</feature>
<dbReference type="AlphaFoldDB" id="A0A3A9KNH5"/>
<name>A0A3A9KNH5_9BACI</name>
<evidence type="ECO:0008006" key="4">
    <source>
        <dbReference type="Google" id="ProtNLM"/>
    </source>
</evidence>
<reference evidence="2 3" key="1">
    <citation type="submission" date="2017-10" db="EMBL/GenBank/DDBJ databases">
        <title>Bacillus sp. nov., a halophilic bacterium isolated from a Keqin Lake.</title>
        <authorList>
            <person name="Wang H."/>
        </authorList>
    </citation>
    <scope>NUCLEOTIDE SEQUENCE [LARGE SCALE GENOMIC DNA]</scope>
    <source>
        <strain evidence="2 3">KCTC 13187</strain>
    </source>
</reference>
<comment type="caution">
    <text evidence="2">The sequence shown here is derived from an EMBL/GenBank/DDBJ whole genome shotgun (WGS) entry which is preliminary data.</text>
</comment>
<feature type="compositionally biased region" description="Acidic residues" evidence="1">
    <location>
        <begin position="107"/>
        <end position="135"/>
    </location>
</feature>
<organism evidence="2 3">
    <name type="scientific">Salipaludibacillus neizhouensis</name>
    <dbReference type="NCBI Taxonomy" id="885475"/>
    <lineage>
        <taxon>Bacteria</taxon>
        <taxon>Bacillati</taxon>
        <taxon>Bacillota</taxon>
        <taxon>Bacilli</taxon>
        <taxon>Bacillales</taxon>
        <taxon>Bacillaceae</taxon>
    </lineage>
</organism>
<evidence type="ECO:0000313" key="2">
    <source>
        <dbReference type="EMBL" id="RKL66286.1"/>
    </source>
</evidence>
<gene>
    <name evidence="2" type="ORF">CR203_15435</name>
</gene>
<dbReference type="RefSeq" id="WP_110939067.1">
    <property type="nucleotide sequence ID" value="NZ_KZ614148.1"/>
</dbReference>
<proteinExistence type="predicted"/>
<feature type="compositionally biased region" description="Basic and acidic residues" evidence="1">
    <location>
        <begin position="86"/>
        <end position="106"/>
    </location>
</feature>
<sequence>MSKTDDKQSEETQNKSLNYVLVGTAVGASAGLLSSSDKGRKVLMTMASSPAMKSVGQEFRNSIQDMITEQALSSVKSSLSSYLHKAEEKMPLPDKVTNKVEEKLAIDEGENSETSQTEEESSDEESSDTSESDGYEELKEENKDLNGRLDKIEEMLTKLTESK</sequence>
<evidence type="ECO:0000256" key="1">
    <source>
        <dbReference type="SAM" id="MobiDB-lite"/>
    </source>
</evidence>